<dbReference type="Gene3D" id="1.10.260.40">
    <property type="entry name" value="lambda repressor-like DNA-binding domains"/>
    <property type="match status" value="1"/>
</dbReference>
<dbReference type="SUPFAM" id="SSF53822">
    <property type="entry name" value="Periplasmic binding protein-like I"/>
    <property type="match status" value="1"/>
</dbReference>
<evidence type="ECO:0000313" key="5">
    <source>
        <dbReference type="EMBL" id="QPG05764.1"/>
    </source>
</evidence>
<keyword evidence="2 5" id="KW-0238">DNA-binding</keyword>
<dbReference type="EMBL" id="CP064795">
    <property type="protein sequence ID" value="QPG05764.1"/>
    <property type="molecule type" value="Genomic_DNA"/>
</dbReference>
<dbReference type="CDD" id="cd01392">
    <property type="entry name" value="HTH_LacI"/>
    <property type="match status" value="1"/>
</dbReference>
<dbReference type="GO" id="GO:0000976">
    <property type="term" value="F:transcription cis-regulatory region binding"/>
    <property type="evidence" value="ECO:0007669"/>
    <property type="project" value="TreeGrafter"/>
</dbReference>
<evidence type="ECO:0000256" key="3">
    <source>
        <dbReference type="ARBA" id="ARBA00023163"/>
    </source>
</evidence>
<evidence type="ECO:0000313" key="6">
    <source>
        <dbReference type="Proteomes" id="UP000595095"/>
    </source>
</evidence>
<dbReference type="InterPro" id="IPR000843">
    <property type="entry name" value="HTH_LacI"/>
</dbReference>
<protein>
    <submittedName>
        <fullName evidence="5">LacI family DNA-binding transcriptional regulator</fullName>
    </submittedName>
</protein>
<name>A0A7S9HD54_9ALTE</name>
<dbReference type="SUPFAM" id="SSF47413">
    <property type="entry name" value="lambda repressor-like DNA-binding domains"/>
    <property type="match status" value="1"/>
</dbReference>
<dbReference type="KEGG" id="smaa:IT774_00255"/>
<dbReference type="PANTHER" id="PTHR30146:SF2">
    <property type="entry name" value="HTH-TYPE TRANSCRIPTIONAL REGULATOR GNTR"/>
    <property type="match status" value="1"/>
</dbReference>
<dbReference type="CDD" id="cd01575">
    <property type="entry name" value="PBP1_GntR"/>
    <property type="match status" value="1"/>
</dbReference>
<gene>
    <name evidence="5" type="ORF">IT774_00255</name>
</gene>
<dbReference type="Gene3D" id="3.40.50.2300">
    <property type="match status" value="2"/>
</dbReference>
<dbReference type="InterPro" id="IPR001761">
    <property type="entry name" value="Peripla_BP/Lac1_sug-bd_dom"/>
</dbReference>
<keyword evidence="6" id="KW-1185">Reference proteome</keyword>
<dbReference type="InterPro" id="IPR028082">
    <property type="entry name" value="Peripla_BP_I"/>
</dbReference>
<sequence>MSKKNPRVTLQDIADAVGVTKMTVSRYLREPATVATNTRTRIADAIEELGYIKNRAPSMLARASSKTIGVVVSSLSNQVFSAVVQGIESVTRAHGFDTLLMHTGYDSATEEEKVAALLSYQIDALILTETEHTPLTRQMLRQADIPVVECMELPSQPLDMAVGLDHDAAAFAAVNQLIEAGCQDIAYFAARMDTRTQHRKNGYQRALQQAGLSEKIMQTTMSSSFSLGRELLNDALAQFETIDGIFCTNDDIAAGALLCAQEYGLRIPEDIRIIGYNQLDIGQALTPALASVVTPRFLMGQTSASLLLARLRNEVVEQPIVDVGFSIDAGGSL</sequence>
<dbReference type="InterPro" id="IPR010982">
    <property type="entry name" value="Lambda_DNA-bd_dom_sf"/>
</dbReference>
<dbReference type="GO" id="GO:0003700">
    <property type="term" value="F:DNA-binding transcription factor activity"/>
    <property type="evidence" value="ECO:0007669"/>
    <property type="project" value="TreeGrafter"/>
</dbReference>
<dbReference type="PANTHER" id="PTHR30146">
    <property type="entry name" value="LACI-RELATED TRANSCRIPTIONAL REPRESSOR"/>
    <property type="match status" value="1"/>
</dbReference>
<evidence type="ECO:0000256" key="1">
    <source>
        <dbReference type="ARBA" id="ARBA00023015"/>
    </source>
</evidence>
<dbReference type="RefSeq" id="WP_195810847.1">
    <property type="nucleotide sequence ID" value="NZ_CP064795.1"/>
</dbReference>
<keyword evidence="3" id="KW-0804">Transcription</keyword>
<organism evidence="5 6">
    <name type="scientific">Salinimonas marina</name>
    <dbReference type="NCBI Taxonomy" id="2785918"/>
    <lineage>
        <taxon>Bacteria</taxon>
        <taxon>Pseudomonadati</taxon>
        <taxon>Pseudomonadota</taxon>
        <taxon>Gammaproteobacteria</taxon>
        <taxon>Alteromonadales</taxon>
        <taxon>Alteromonadaceae</taxon>
        <taxon>Alteromonas/Salinimonas group</taxon>
        <taxon>Salinimonas</taxon>
    </lineage>
</organism>
<dbReference type="Proteomes" id="UP000595095">
    <property type="component" value="Chromosome"/>
</dbReference>
<dbReference type="PROSITE" id="PS00356">
    <property type="entry name" value="HTH_LACI_1"/>
    <property type="match status" value="1"/>
</dbReference>
<dbReference type="PROSITE" id="PS50932">
    <property type="entry name" value="HTH_LACI_2"/>
    <property type="match status" value="1"/>
</dbReference>
<dbReference type="SMART" id="SM00354">
    <property type="entry name" value="HTH_LACI"/>
    <property type="match status" value="1"/>
</dbReference>
<reference evidence="5 6" key="1">
    <citation type="submission" date="2020-11" db="EMBL/GenBank/DDBJ databases">
        <title>Complete genome sequence for Salinimonas sp. strain G2-b.</title>
        <authorList>
            <person name="Park S.-J."/>
        </authorList>
    </citation>
    <scope>NUCLEOTIDE SEQUENCE [LARGE SCALE GENOMIC DNA]</scope>
    <source>
        <strain evidence="5 6">G2-b</strain>
    </source>
</reference>
<proteinExistence type="predicted"/>
<accession>A0A7S9HD54</accession>
<evidence type="ECO:0000259" key="4">
    <source>
        <dbReference type="PROSITE" id="PS50932"/>
    </source>
</evidence>
<feature type="domain" description="HTH lacI-type" evidence="4">
    <location>
        <begin position="8"/>
        <end position="62"/>
    </location>
</feature>
<dbReference type="Pfam" id="PF00356">
    <property type="entry name" value="LacI"/>
    <property type="match status" value="1"/>
</dbReference>
<evidence type="ECO:0000256" key="2">
    <source>
        <dbReference type="ARBA" id="ARBA00023125"/>
    </source>
</evidence>
<keyword evidence="1" id="KW-0805">Transcription regulation</keyword>
<dbReference type="Pfam" id="PF00532">
    <property type="entry name" value="Peripla_BP_1"/>
    <property type="match status" value="1"/>
</dbReference>
<dbReference type="AlphaFoldDB" id="A0A7S9HD54"/>